<organism evidence="2 3">
    <name type="scientific">Cryptolaemus montrouzieri</name>
    <dbReference type="NCBI Taxonomy" id="559131"/>
    <lineage>
        <taxon>Eukaryota</taxon>
        <taxon>Metazoa</taxon>
        <taxon>Ecdysozoa</taxon>
        <taxon>Arthropoda</taxon>
        <taxon>Hexapoda</taxon>
        <taxon>Insecta</taxon>
        <taxon>Pterygota</taxon>
        <taxon>Neoptera</taxon>
        <taxon>Endopterygota</taxon>
        <taxon>Coleoptera</taxon>
        <taxon>Polyphaga</taxon>
        <taxon>Cucujiformia</taxon>
        <taxon>Coccinelloidea</taxon>
        <taxon>Coccinellidae</taxon>
        <taxon>Scymninae</taxon>
        <taxon>Scymnini</taxon>
        <taxon>Cryptolaemus</taxon>
    </lineage>
</organism>
<proteinExistence type="predicted"/>
<gene>
    <name evidence="2" type="ORF">HHI36_010208</name>
</gene>
<accession>A0ABD2MI28</accession>
<sequence length="169" mass="19339">MRLSTSNIHTTEIDDPVSIGNEDQELDRGSEKNGTRETPVSLNMPPPPPQKRKVSSTAKHTSHSDVDKVIHYLHNKTAKREYDGIDHLFLSYDERFRKFQPATQAMLKMKLATIFAGTEMRVLQAHNQRPVLSTPQPLLHSDIREYVPNLPELELHSLMFSQFFVSKCS</sequence>
<feature type="compositionally biased region" description="Polar residues" evidence="1">
    <location>
        <begin position="1"/>
        <end position="10"/>
    </location>
</feature>
<comment type="caution">
    <text evidence="2">The sequence shown here is derived from an EMBL/GenBank/DDBJ whole genome shotgun (WGS) entry which is preliminary data.</text>
</comment>
<keyword evidence="3" id="KW-1185">Reference proteome</keyword>
<feature type="compositionally biased region" description="Basic and acidic residues" evidence="1">
    <location>
        <begin position="26"/>
        <end position="35"/>
    </location>
</feature>
<evidence type="ECO:0000313" key="2">
    <source>
        <dbReference type="EMBL" id="KAL3266019.1"/>
    </source>
</evidence>
<reference evidence="2 3" key="1">
    <citation type="journal article" date="2021" name="BMC Biol.">
        <title>Horizontally acquired antibacterial genes associated with adaptive radiation of ladybird beetles.</title>
        <authorList>
            <person name="Li H.S."/>
            <person name="Tang X.F."/>
            <person name="Huang Y.H."/>
            <person name="Xu Z.Y."/>
            <person name="Chen M.L."/>
            <person name="Du X.Y."/>
            <person name="Qiu B.Y."/>
            <person name="Chen P.T."/>
            <person name="Zhang W."/>
            <person name="Slipinski A."/>
            <person name="Escalona H.E."/>
            <person name="Waterhouse R.M."/>
            <person name="Zwick A."/>
            <person name="Pang H."/>
        </authorList>
    </citation>
    <scope>NUCLEOTIDE SEQUENCE [LARGE SCALE GENOMIC DNA]</scope>
    <source>
        <strain evidence="2">SYSU2018</strain>
    </source>
</reference>
<feature type="region of interest" description="Disordered" evidence="1">
    <location>
        <begin position="1"/>
        <end position="65"/>
    </location>
</feature>
<name>A0ABD2MI28_9CUCU</name>
<evidence type="ECO:0000313" key="3">
    <source>
        <dbReference type="Proteomes" id="UP001516400"/>
    </source>
</evidence>
<protein>
    <submittedName>
        <fullName evidence="2">Uncharacterized protein</fullName>
    </submittedName>
</protein>
<evidence type="ECO:0000256" key="1">
    <source>
        <dbReference type="SAM" id="MobiDB-lite"/>
    </source>
</evidence>
<dbReference type="Proteomes" id="UP001516400">
    <property type="component" value="Unassembled WGS sequence"/>
</dbReference>
<dbReference type="EMBL" id="JABFTP020000001">
    <property type="protein sequence ID" value="KAL3266019.1"/>
    <property type="molecule type" value="Genomic_DNA"/>
</dbReference>
<dbReference type="AlphaFoldDB" id="A0ABD2MI28"/>